<gene>
    <name evidence="1" type="ORF">C3L50_15850</name>
</gene>
<dbReference type="AlphaFoldDB" id="A0A2S4ZZD2"/>
<dbReference type="EMBL" id="PQVG01000014">
    <property type="protein sequence ID" value="POY35691.1"/>
    <property type="molecule type" value="Genomic_DNA"/>
</dbReference>
<evidence type="ECO:0000313" key="1">
    <source>
        <dbReference type="EMBL" id="POY35691.1"/>
    </source>
</evidence>
<comment type="caution">
    <text evidence="1">The sequence shown here is derived from an EMBL/GenBank/DDBJ whole genome shotgun (WGS) entry which is preliminary data.</text>
</comment>
<name>A0A2S4ZZD2_9FLAO</name>
<dbReference type="OrthoDB" id="1362357at2"/>
<evidence type="ECO:0008006" key="3">
    <source>
        <dbReference type="Google" id="ProtNLM"/>
    </source>
</evidence>
<sequence>MQTKITLESKINKTLFLTFSLIALTTFEVKSQTVIYDSISKQKVALIDVRKTYERIIEKGYASIEMFEYLGLYYYNDKDFQKSKLYFDMLFKKYKLSQISQKSIDLYKTL</sequence>
<dbReference type="RefSeq" id="WP_103807164.1">
    <property type="nucleotide sequence ID" value="NZ_PQVG01000014.1"/>
</dbReference>
<dbReference type="Proteomes" id="UP000237310">
    <property type="component" value="Unassembled WGS sequence"/>
</dbReference>
<keyword evidence="2" id="KW-1185">Reference proteome</keyword>
<organism evidence="1 2">
    <name type="scientific">Flavobacterium alvei</name>
    <dbReference type="NCBI Taxonomy" id="2080416"/>
    <lineage>
        <taxon>Bacteria</taxon>
        <taxon>Pseudomonadati</taxon>
        <taxon>Bacteroidota</taxon>
        <taxon>Flavobacteriia</taxon>
        <taxon>Flavobacteriales</taxon>
        <taxon>Flavobacteriaceae</taxon>
        <taxon>Flavobacterium</taxon>
    </lineage>
</organism>
<accession>A0A2S4ZZD2</accession>
<protein>
    <recommendedName>
        <fullName evidence="3">Flagellar motor protein MotB</fullName>
    </recommendedName>
</protein>
<proteinExistence type="predicted"/>
<evidence type="ECO:0000313" key="2">
    <source>
        <dbReference type="Proteomes" id="UP000237310"/>
    </source>
</evidence>
<reference evidence="1 2" key="1">
    <citation type="submission" date="2018-01" db="EMBL/GenBank/DDBJ databases">
        <authorList>
            <person name="Gaut B.S."/>
            <person name="Morton B.R."/>
            <person name="Clegg M.T."/>
            <person name="Duvall M.R."/>
        </authorList>
    </citation>
    <scope>NUCLEOTIDE SEQUENCE [LARGE SCALE GENOMIC DNA]</scope>
    <source>
        <strain evidence="1 2">HR-AY</strain>
    </source>
</reference>